<dbReference type="AlphaFoldDB" id="A0A210QYV5"/>
<feature type="transmembrane region" description="Helical" evidence="6">
    <location>
        <begin position="174"/>
        <end position="190"/>
    </location>
</feature>
<feature type="transmembrane region" description="Helical" evidence="6">
    <location>
        <begin position="146"/>
        <end position="168"/>
    </location>
</feature>
<organism evidence="7 8">
    <name type="scientific">Mizuhopecten yessoensis</name>
    <name type="common">Japanese scallop</name>
    <name type="synonym">Patinopecten yessoensis</name>
    <dbReference type="NCBI Taxonomy" id="6573"/>
    <lineage>
        <taxon>Eukaryota</taxon>
        <taxon>Metazoa</taxon>
        <taxon>Spiralia</taxon>
        <taxon>Lophotrochozoa</taxon>
        <taxon>Mollusca</taxon>
        <taxon>Bivalvia</taxon>
        <taxon>Autobranchia</taxon>
        <taxon>Pteriomorphia</taxon>
        <taxon>Pectinida</taxon>
        <taxon>Pectinoidea</taxon>
        <taxon>Pectinidae</taxon>
        <taxon>Mizuhopecten</taxon>
    </lineage>
</organism>
<protein>
    <submittedName>
        <fullName evidence="7">Sphingomyelin phosphodiesterase 4</fullName>
    </submittedName>
</protein>
<evidence type="ECO:0000256" key="5">
    <source>
        <dbReference type="ARBA" id="ARBA00023136"/>
    </source>
</evidence>
<evidence type="ECO:0000313" key="8">
    <source>
        <dbReference type="Proteomes" id="UP000242188"/>
    </source>
</evidence>
<dbReference type="PANTHER" id="PTHR11266">
    <property type="entry name" value="PEROXISOMAL MEMBRANE PROTEIN 2, PXMP2 MPV17"/>
    <property type="match status" value="1"/>
</dbReference>
<evidence type="ECO:0000313" key="7">
    <source>
        <dbReference type="EMBL" id="OWF53885.1"/>
    </source>
</evidence>
<comment type="similarity">
    <text evidence="2 6">Belongs to the peroxisomal membrane protein PXMP2/4 family.</text>
</comment>
<dbReference type="PANTHER" id="PTHR11266:SF80">
    <property type="entry name" value="PEROXISOMAL MEMBRANE PROTEIN 2"/>
    <property type="match status" value="1"/>
</dbReference>
<feature type="transmembrane region" description="Helical" evidence="6">
    <location>
        <begin position="67"/>
        <end position="86"/>
    </location>
</feature>
<dbReference type="STRING" id="6573.A0A210QYV5"/>
<gene>
    <name evidence="7" type="ORF">KP79_PYT15890</name>
</gene>
<evidence type="ECO:0000256" key="4">
    <source>
        <dbReference type="ARBA" id="ARBA00022989"/>
    </source>
</evidence>
<dbReference type="EMBL" id="NEDP02001192">
    <property type="protein sequence ID" value="OWF53885.1"/>
    <property type="molecule type" value="Genomic_DNA"/>
</dbReference>
<feature type="transmembrane region" description="Helical" evidence="6">
    <location>
        <begin position="119"/>
        <end position="139"/>
    </location>
</feature>
<dbReference type="Pfam" id="PF04117">
    <property type="entry name" value="Mpv17_PMP22"/>
    <property type="match status" value="1"/>
</dbReference>
<dbReference type="GO" id="GO:0005778">
    <property type="term" value="C:peroxisomal membrane"/>
    <property type="evidence" value="ECO:0007669"/>
    <property type="project" value="TreeGrafter"/>
</dbReference>
<accession>A0A210QYV5</accession>
<keyword evidence="8" id="KW-1185">Reference proteome</keyword>
<dbReference type="InterPro" id="IPR007248">
    <property type="entry name" value="Mpv17_PMP22"/>
</dbReference>
<sequence>MSHSKEEKKREPNAAEKMLMAYLKSLQERPILTKACTSGTISAFGNFLAQVIVPNQENGGKIVWRSVFAYGAFGFCISGPLIHKFYQMLDQIMPKKKDAAMLDGIKRVLMDRLICAPPFLLLFLYIVPILEGSGHAAAVKKIKETFLPVLLMNWRVWTIFQFININYIPMKYRVLFGNALALVWTVYLATKRRQMAQS</sequence>
<evidence type="ECO:0000256" key="3">
    <source>
        <dbReference type="ARBA" id="ARBA00022692"/>
    </source>
</evidence>
<name>A0A210QYV5_MIZYE</name>
<dbReference type="OrthoDB" id="860at2759"/>
<evidence type="ECO:0000256" key="2">
    <source>
        <dbReference type="ARBA" id="ARBA00006824"/>
    </source>
</evidence>
<keyword evidence="5 6" id="KW-0472">Membrane</keyword>
<keyword evidence="3 6" id="KW-0812">Transmembrane</keyword>
<evidence type="ECO:0000256" key="6">
    <source>
        <dbReference type="RuleBase" id="RU363053"/>
    </source>
</evidence>
<evidence type="ECO:0000256" key="1">
    <source>
        <dbReference type="ARBA" id="ARBA00004141"/>
    </source>
</evidence>
<keyword evidence="4 6" id="KW-1133">Transmembrane helix</keyword>
<comment type="subcellular location">
    <subcellularLocation>
        <location evidence="1">Membrane</location>
        <topology evidence="1">Multi-pass membrane protein</topology>
    </subcellularLocation>
</comment>
<proteinExistence type="inferred from homology"/>
<dbReference type="Proteomes" id="UP000242188">
    <property type="component" value="Unassembled WGS sequence"/>
</dbReference>
<reference evidence="7 8" key="1">
    <citation type="journal article" date="2017" name="Nat. Ecol. Evol.">
        <title>Scallop genome provides insights into evolution of bilaterian karyotype and development.</title>
        <authorList>
            <person name="Wang S."/>
            <person name="Zhang J."/>
            <person name="Jiao W."/>
            <person name="Li J."/>
            <person name="Xun X."/>
            <person name="Sun Y."/>
            <person name="Guo X."/>
            <person name="Huan P."/>
            <person name="Dong B."/>
            <person name="Zhang L."/>
            <person name="Hu X."/>
            <person name="Sun X."/>
            <person name="Wang J."/>
            <person name="Zhao C."/>
            <person name="Wang Y."/>
            <person name="Wang D."/>
            <person name="Huang X."/>
            <person name="Wang R."/>
            <person name="Lv J."/>
            <person name="Li Y."/>
            <person name="Zhang Z."/>
            <person name="Liu B."/>
            <person name="Lu W."/>
            <person name="Hui Y."/>
            <person name="Liang J."/>
            <person name="Zhou Z."/>
            <person name="Hou R."/>
            <person name="Li X."/>
            <person name="Liu Y."/>
            <person name="Li H."/>
            <person name="Ning X."/>
            <person name="Lin Y."/>
            <person name="Zhao L."/>
            <person name="Xing Q."/>
            <person name="Dou J."/>
            <person name="Li Y."/>
            <person name="Mao J."/>
            <person name="Guo H."/>
            <person name="Dou H."/>
            <person name="Li T."/>
            <person name="Mu C."/>
            <person name="Jiang W."/>
            <person name="Fu Q."/>
            <person name="Fu X."/>
            <person name="Miao Y."/>
            <person name="Liu J."/>
            <person name="Yu Q."/>
            <person name="Li R."/>
            <person name="Liao H."/>
            <person name="Li X."/>
            <person name="Kong Y."/>
            <person name="Jiang Z."/>
            <person name="Chourrout D."/>
            <person name="Li R."/>
            <person name="Bao Z."/>
        </authorList>
    </citation>
    <scope>NUCLEOTIDE SEQUENCE [LARGE SCALE GENOMIC DNA]</scope>
    <source>
        <strain evidence="7 8">PY_sf001</strain>
    </source>
</reference>
<comment type="caution">
    <text evidence="7">The sequence shown here is derived from an EMBL/GenBank/DDBJ whole genome shotgun (WGS) entry which is preliminary data.</text>
</comment>